<evidence type="ECO:0000256" key="4">
    <source>
        <dbReference type="SAM" id="MobiDB-lite"/>
    </source>
</evidence>
<dbReference type="InterPro" id="IPR000524">
    <property type="entry name" value="Tscrpt_reg_HTH_GntR"/>
</dbReference>
<dbReference type="SMART" id="SM00895">
    <property type="entry name" value="FCD"/>
    <property type="match status" value="1"/>
</dbReference>
<dbReference type="Gene3D" id="1.20.120.530">
    <property type="entry name" value="GntR ligand-binding domain-like"/>
    <property type="match status" value="1"/>
</dbReference>
<dbReference type="EMBL" id="JAWSTH010000069">
    <property type="protein sequence ID" value="MDW5596928.1"/>
    <property type="molecule type" value="Genomic_DNA"/>
</dbReference>
<dbReference type="InterPro" id="IPR036390">
    <property type="entry name" value="WH_DNA-bd_sf"/>
</dbReference>
<feature type="compositionally biased region" description="Basic and acidic residues" evidence="4">
    <location>
        <begin position="224"/>
        <end position="241"/>
    </location>
</feature>
<dbReference type="PANTHER" id="PTHR43537">
    <property type="entry name" value="TRANSCRIPTIONAL REGULATOR, GNTR FAMILY"/>
    <property type="match status" value="1"/>
</dbReference>
<dbReference type="SMART" id="SM00345">
    <property type="entry name" value="HTH_GNTR"/>
    <property type="match status" value="1"/>
</dbReference>
<dbReference type="PRINTS" id="PR00035">
    <property type="entry name" value="HTHGNTR"/>
</dbReference>
<dbReference type="RefSeq" id="WP_318599364.1">
    <property type="nucleotide sequence ID" value="NZ_JAWSTH010000069.1"/>
</dbReference>
<protein>
    <submittedName>
        <fullName evidence="6">FadR/GntR family transcriptional regulator</fullName>
    </submittedName>
</protein>
<dbReference type="InterPro" id="IPR008920">
    <property type="entry name" value="TF_FadR/GntR_C"/>
</dbReference>
<gene>
    <name evidence="6" type="ORF">R7226_21450</name>
</gene>
<organism evidence="6 7">
    <name type="scientific">Conexibacter stalactiti</name>
    <dbReference type="NCBI Taxonomy" id="1940611"/>
    <lineage>
        <taxon>Bacteria</taxon>
        <taxon>Bacillati</taxon>
        <taxon>Actinomycetota</taxon>
        <taxon>Thermoleophilia</taxon>
        <taxon>Solirubrobacterales</taxon>
        <taxon>Conexibacteraceae</taxon>
        <taxon>Conexibacter</taxon>
    </lineage>
</organism>
<evidence type="ECO:0000256" key="2">
    <source>
        <dbReference type="ARBA" id="ARBA00023125"/>
    </source>
</evidence>
<proteinExistence type="predicted"/>
<dbReference type="SUPFAM" id="SSF48008">
    <property type="entry name" value="GntR ligand-binding domain-like"/>
    <property type="match status" value="1"/>
</dbReference>
<sequence>MSQPPDPPASAAAEHPFTAVRVTRSFDEVVRQLHEGLLSGRYSPGDRLPNERELGELLRVGRSTVREALRMLELQGLVEVRPGRNGGIFVAEPSGRNVGDALETLLRFRPPSRAELLEFRVSFEGETAWWAARRATPEECERLLALAAAVAEAAAGGAWEQLAEHDVAFHEAVAEAARNQVRVAVMQAINHPLREGVMAMGAEADASVRGAVADDLQAIAEAIRDGDSDGARDRMREHVERNPAFGQPQT</sequence>
<evidence type="ECO:0000313" key="6">
    <source>
        <dbReference type="EMBL" id="MDW5596928.1"/>
    </source>
</evidence>
<name>A0ABU4HUD2_9ACTN</name>
<evidence type="ECO:0000259" key="5">
    <source>
        <dbReference type="PROSITE" id="PS50949"/>
    </source>
</evidence>
<feature type="region of interest" description="Disordered" evidence="4">
    <location>
        <begin position="224"/>
        <end position="250"/>
    </location>
</feature>
<dbReference type="PANTHER" id="PTHR43537:SF5">
    <property type="entry name" value="UXU OPERON TRANSCRIPTIONAL REGULATOR"/>
    <property type="match status" value="1"/>
</dbReference>
<evidence type="ECO:0000313" key="7">
    <source>
        <dbReference type="Proteomes" id="UP001284601"/>
    </source>
</evidence>
<reference evidence="6 7" key="2">
    <citation type="submission" date="2023-10" db="EMBL/GenBank/DDBJ databases">
        <authorList>
            <person name="Han X.F."/>
        </authorList>
    </citation>
    <scope>NUCLEOTIDE SEQUENCE [LARGE SCALE GENOMIC DNA]</scope>
    <source>
        <strain evidence="6 7">KCTC 39840</strain>
    </source>
</reference>
<reference evidence="7" key="1">
    <citation type="submission" date="2023-07" db="EMBL/GenBank/DDBJ databases">
        <title>Conexibacter stalactiti sp. nov., isolated from stalactites in a lava cave and emended description of the genus Conexibacter.</title>
        <authorList>
            <person name="Lee S.D."/>
        </authorList>
    </citation>
    <scope>NUCLEOTIDE SEQUENCE [LARGE SCALE GENOMIC DNA]</scope>
    <source>
        <strain evidence="7">KCTC 39840</strain>
    </source>
</reference>
<keyword evidence="1" id="KW-0805">Transcription regulation</keyword>
<dbReference type="Gene3D" id="1.10.10.10">
    <property type="entry name" value="Winged helix-like DNA-binding domain superfamily/Winged helix DNA-binding domain"/>
    <property type="match status" value="1"/>
</dbReference>
<dbReference type="InterPro" id="IPR011711">
    <property type="entry name" value="GntR_C"/>
</dbReference>
<dbReference type="CDD" id="cd07377">
    <property type="entry name" value="WHTH_GntR"/>
    <property type="match status" value="1"/>
</dbReference>
<evidence type="ECO:0000256" key="3">
    <source>
        <dbReference type="ARBA" id="ARBA00023163"/>
    </source>
</evidence>
<comment type="caution">
    <text evidence="6">The sequence shown here is derived from an EMBL/GenBank/DDBJ whole genome shotgun (WGS) entry which is preliminary data.</text>
</comment>
<dbReference type="Pfam" id="PF07729">
    <property type="entry name" value="FCD"/>
    <property type="match status" value="1"/>
</dbReference>
<dbReference type="InterPro" id="IPR036388">
    <property type="entry name" value="WH-like_DNA-bd_sf"/>
</dbReference>
<keyword evidence="3" id="KW-0804">Transcription</keyword>
<dbReference type="PROSITE" id="PS50949">
    <property type="entry name" value="HTH_GNTR"/>
    <property type="match status" value="1"/>
</dbReference>
<dbReference type="SUPFAM" id="SSF46785">
    <property type="entry name" value="Winged helix' DNA-binding domain"/>
    <property type="match status" value="1"/>
</dbReference>
<keyword evidence="7" id="KW-1185">Reference proteome</keyword>
<keyword evidence="2" id="KW-0238">DNA-binding</keyword>
<feature type="domain" description="HTH gntR-type" evidence="5">
    <location>
        <begin position="23"/>
        <end position="93"/>
    </location>
</feature>
<dbReference type="Proteomes" id="UP001284601">
    <property type="component" value="Unassembled WGS sequence"/>
</dbReference>
<dbReference type="Pfam" id="PF00392">
    <property type="entry name" value="GntR"/>
    <property type="match status" value="1"/>
</dbReference>
<evidence type="ECO:0000256" key="1">
    <source>
        <dbReference type="ARBA" id="ARBA00023015"/>
    </source>
</evidence>
<accession>A0ABU4HUD2</accession>